<accession>A0A4D6T861</accession>
<dbReference type="KEGG" id="vg:55615751"/>
<dbReference type="RefSeq" id="YP_009845393.1">
    <property type="nucleotide sequence ID" value="NC_048761.1"/>
</dbReference>
<dbReference type="InterPro" id="IPR011604">
    <property type="entry name" value="PDDEXK-like_dom_sf"/>
</dbReference>
<keyword evidence="2" id="KW-1185">Reference proteome</keyword>
<dbReference type="Proteomes" id="UP000298784">
    <property type="component" value="Segment"/>
</dbReference>
<keyword evidence="1" id="KW-0269">Exonuclease</keyword>
<reference evidence="1 2" key="1">
    <citation type="submission" date="2019-04" db="EMBL/GenBank/DDBJ databases">
        <authorList>
            <person name="Fakhre F."/>
            <person name="Gonzalez R.M."/>
            <person name="Howells E.K."/>
            <person name="Otero L.A."/>
            <person name="Pegoraro K.N."/>
            <person name="Robichaux K.C."/>
            <person name="Rodier A."/>
            <person name="Sadowski C.L."/>
            <person name="Carter V.P."/>
            <person name="Gray A.D."/>
            <person name="Klein G.C."/>
            <person name="Lebosada C."/>
            <person name="Miklaszewski C.M."/>
            <person name="Sutton S.N."/>
            <person name="Pollenz R.S."/>
            <person name="Garlena R.A."/>
            <person name="Russell D.A."/>
            <person name="Pope W.H."/>
            <person name="Jacobs-Sera D."/>
            <person name="Hatfull G.F."/>
        </authorList>
    </citation>
    <scope>NUCLEOTIDE SEQUENCE [LARGE SCALE GENOMIC DNA]</scope>
</reference>
<gene>
    <name evidence="1" type="primary">12</name>
    <name evidence="1" type="ORF">SEA_AKONI_12</name>
</gene>
<evidence type="ECO:0000313" key="2">
    <source>
        <dbReference type="Proteomes" id="UP000298784"/>
    </source>
</evidence>
<proteinExistence type="predicted"/>
<dbReference type="EMBL" id="MK757449">
    <property type="protein sequence ID" value="QCG78298.1"/>
    <property type="molecule type" value="Genomic_DNA"/>
</dbReference>
<keyword evidence="1" id="KW-0540">Nuclease</keyword>
<dbReference type="Pfam" id="PF10926">
    <property type="entry name" value="DUF2800"/>
    <property type="match status" value="1"/>
</dbReference>
<sequence>MWSLAPRPNKCKGYIYPCGRNALEGLGFCYAHVEYFKREGIISTTTPVQEPMRMSASYVTRYNNCHGSANLMEAIPGFEHPTRNNDGMKGEGTRLHKIFELGVNSGRLREAALLLVEIAQLWGPKRTAYLEQDEVKYITAYFLRHKVAPPLELPDLKQALLEYKTVKDTDGNPKRNEDGTVTLVAAGVAPRRIEFVAEALNYVQDIIDTMDPETLEVKVEVKTEVTWLETKPKTTVDLILSDAHRMEVLDLKMGDIEVSPIMNEQLMYYAESFGASNYDKVTLHILQRGYTDEWVLTPEVRERWVAEVQESERAILAGDLTLKPGNHCKFCPANPHTRGDKGNKACPIMMTVLYGERNQREDDDAVLGEDDE</sequence>
<protein>
    <submittedName>
        <fullName evidence="1">Cas4 family exonuclease</fullName>
    </submittedName>
</protein>
<dbReference type="InterPro" id="IPR021229">
    <property type="entry name" value="DUF2800"/>
</dbReference>
<dbReference type="Gene3D" id="3.90.320.10">
    <property type="match status" value="1"/>
</dbReference>
<dbReference type="GO" id="GO:0004527">
    <property type="term" value="F:exonuclease activity"/>
    <property type="evidence" value="ECO:0007669"/>
    <property type="project" value="UniProtKB-KW"/>
</dbReference>
<evidence type="ECO:0000313" key="1">
    <source>
        <dbReference type="EMBL" id="QCG78298.1"/>
    </source>
</evidence>
<keyword evidence="1" id="KW-0378">Hydrolase</keyword>
<organism evidence="1 2">
    <name type="scientific">Microbacterium phage Akoni</name>
    <dbReference type="NCBI Taxonomy" id="2565510"/>
    <lineage>
        <taxon>Viruses</taxon>
        <taxon>Duplodnaviria</taxon>
        <taxon>Heunggongvirae</taxon>
        <taxon>Uroviricota</taxon>
        <taxon>Caudoviricetes</taxon>
        <taxon>Eekayvirinae</taxon>
        <taxon>Akonivirus</taxon>
        <taxon>Akonivirus akoni</taxon>
    </lineage>
</organism>
<name>A0A4D6T861_9CAUD</name>
<dbReference type="GeneID" id="55615751"/>